<dbReference type="Proteomes" id="UP000218231">
    <property type="component" value="Unassembled WGS sequence"/>
</dbReference>
<evidence type="ECO:0000256" key="3">
    <source>
        <dbReference type="ARBA" id="ARBA00022692"/>
    </source>
</evidence>
<name>A0A2A2K730_9BILA</name>
<evidence type="ECO:0000256" key="4">
    <source>
        <dbReference type="ARBA" id="ARBA00022989"/>
    </source>
</evidence>
<dbReference type="GO" id="GO:0004521">
    <property type="term" value="F:RNA endonuclease activity"/>
    <property type="evidence" value="ECO:0007669"/>
    <property type="project" value="InterPro"/>
</dbReference>
<protein>
    <submittedName>
        <fullName evidence="6">Uncharacterized protein</fullName>
    </submittedName>
</protein>
<dbReference type="InterPro" id="IPR026770">
    <property type="entry name" value="RNase_K"/>
</dbReference>
<keyword evidence="7" id="KW-1185">Reference proteome</keyword>
<accession>A0A2A2K730</accession>
<dbReference type="STRING" id="2018661.A0A2A2K730"/>
<reference evidence="6 7" key="1">
    <citation type="journal article" date="2017" name="Curr. Biol.">
        <title>Genome architecture and evolution of a unichromosomal asexual nematode.</title>
        <authorList>
            <person name="Fradin H."/>
            <person name="Zegar C."/>
            <person name="Gutwein M."/>
            <person name="Lucas J."/>
            <person name="Kovtun M."/>
            <person name="Corcoran D."/>
            <person name="Baugh L.R."/>
            <person name="Kiontke K."/>
            <person name="Gunsalus K."/>
            <person name="Fitch D.H."/>
            <person name="Piano F."/>
        </authorList>
    </citation>
    <scope>NUCLEOTIDE SEQUENCE [LARGE SCALE GENOMIC DNA]</scope>
    <source>
        <strain evidence="6">PF1309</strain>
    </source>
</reference>
<comment type="caution">
    <text evidence="6">The sequence shown here is derived from an EMBL/GenBank/DDBJ whole genome shotgun (WGS) entry which is preliminary data.</text>
</comment>
<proteinExistence type="inferred from homology"/>
<keyword evidence="4" id="KW-1133">Transmembrane helix</keyword>
<gene>
    <name evidence="6" type="ORF">WR25_05188</name>
</gene>
<evidence type="ECO:0000256" key="2">
    <source>
        <dbReference type="ARBA" id="ARBA00008458"/>
    </source>
</evidence>
<dbReference type="GO" id="GO:0016020">
    <property type="term" value="C:membrane"/>
    <property type="evidence" value="ECO:0007669"/>
    <property type="project" value="UniProtKB-SubCell"/>
</dbReference>
<evidence type="ECO:0000256" key="1">
    <source>
        <dbReference type="ARBA" id="ARBA00004141"/>
    </source>
</evidence>
<organism evidence="6 7">
    <name type="scientific">Diploscapter pachys</name>
    <dbReference type="NCBI Taxonomy" id="2018661"/>
    <lineage>
        <taxon>Eukaryota</taxon>
        <taxon>Metazoa</taxon>
        <taxon>Ecdysozoa</taxon>
        <taxon>Nematoda</taxon>
        <taxon>Chromadorea</taxon>
        <taxon>Rhabditida</taxon>
        <taxon>Rhabditina</taxon>
        <taxon>Rhabditomorpha</taxon>
        <taxon>Rhabditoidea</taxon>
        <taxon>Rhabditidae</taxon>
        <taxon>Diploscapter</taxon>
    </lineage>
</organism>
<dbReference type="PANTHER" id="PTHR31733">
    <property type="entry name" value="RIBONUCLEASE KAPPA"/>
    <property type="match status" value="1"/>
</dbReference>
<comment type="subcellular location">
    <subcellularLocation>
        <location evidence="1">Membrane</location>
        <topology evidence="1">Multi-pass membrane protein</topology>
    </subcellularLocation>
</comment>
<comment type="similarity">
    <text evidence="2">Belongs to the RNase K family.</text>
</comment>
<dbReference type="EMBL" id="LIAE01009473">
    <property type="protein sequence ID" value="PAV69683.1"/>
    <property type="molecule type" value="Genomic_DNA"/>
</dbReference>
<keyword evidence="5" id="KW-0472">Membrane</keyword>
<keyword evidence="3" id="KW-0812">Transmembrane</keyword>
<dbReference type="OrthoDB" id="5851065at2759"/>
<dbReference type="AlphaFoldDB" id="A0A2A2K730"/>
<evidence type="ECO:0000313" key="7">
    <source>
        <dbReference type="Proteomes" id="UP000218231"/>
    </source>
</evidence>
<evidence type="ECO:0000256" key="5">
    <source>
        <dbReference type="ARBA" id="ARBA00023136"/>
    </source>
</evidence>
<sequence length="251" mass="29799">MASPLTAARFAKDDVDAATKWWQDYPKTNYVERAKAQDLYDGYISSVWTKPKQIARSASYTNLTYIKDAVHDYPIKRSDSISSLAPSLALPQYCREAQRIVHTTPVYKPSVHNWYNSNYSVARYRDTHNEINKPYKPILHYIHESSSHVPYYTFQTKRIFFDERQRNNCSYLKESQKYLDRYVGARLRADDYANRFAYSAYEWRKPQDHSFNRHLMYDQGVFVSTPTGNPVSFYDKQAMRRLYKLTGRFYF</sequence>
<evidence type="ECO:0000313" key="6">
    <source>
        <dbReference type="EMBL" id="PAV69683.1"/>
    </source>
</evidence>